<dbReference type="RefSeq" id="WP_167299069.1">
    <property type="nucleotide sequence ID" value="NZ_JAASQV010000001.1"/>
</dbReference>
<organism evidence="2 3">
    <name type="scientific">Sphingomonas leidyi</name>
    <dbReference type="NCBI Taxonomy" id="68569"/>
    <lineage>
        <taxon>Bacteria</taxon>
        <taxon>Pseudomonadati</taxon>
        <taxon>Pseudomonadota</taxon>
        <taxon>Alphaproteobacteria</taxon>
        <taxon>Sphingomonadales</taxon>
        <taxon>Sphingomonadaceae</taxon>
        <taxon>Sphingomonas</taxon>
    </lineage>
</organism>
<dbReference type="AlphaFoldDB" id="A0A7X5UZD9"/>
<evidence type="ECO:0000256" key="1">
    <source>
        <dbReference type="SAM" id="SignalP"/>
    </source>
</evidence>
<proteinExistence type="predicted"/>
<dbReference type="EMBL" id="JAASQV010000001">
    <property type="protein sequence ID" value="NIJ64735.1"/>
    <property type="molecule type" value="Genomic_DNA"/>
</dbReference>
<reference evidence="2 3" key="1">
    <citation type="submission" date="2020-03" db="EMBL/GenBank/DDBJ databases">
        <title>Genomic Encyclopedia of Type Strains, Phase IV (KMG-IV): sequencing the most valuable type-strain genomes for metagenomic binning, comparative biology and taxonomic classification.</title>
        <authorList>
            <person name="Goeker M."/>
        </authorList>
    </citation>
    <scope>NUCLEOTIDE SEQUENCE [LARGE SCALE GENOMIC DNA]</scope>
    <source>
        <strain evidence="2 3">DSM 4733</strain>
    </source>
</reference>
<protein>
    <submittedName>
        <fullName evidence="2">Uncharacterized protein</fullName>
    </submittedName>
</protein>
<evidence type="ECO:0000313" key="2">
    <source>
        <dbReference type="EMBL" id="NIJ64735.1"/>
    </source>
</evidence>
<feature type="chain" id="PRO_5030686876" evidence="1">
    <location>
        <begin position="26"/>
        <end position="165"/>
    </location>
</feature>
<comment type="caution">
    <text evidence="2">The sequence shown here is derived from an EMBL/GenBank/DDBJ whole genome shotgun (WGS) entry which is preliminary data.</text>
</comment>
<sequence>MGVVVRSGAIGLAVGAILAAMPAQGQAVAAAQAAYLVLQPEIRVKTEERASGLWLRTSATVRGSNESWRADETRSTYGFSLQKEVIGHAWLGMSAYAQAPRFDADRGVVRDARHYAGARLSFEASDHVEMGFAWLRRLRGRGFMSLPGGNRGIKPGPKAYMQVRF</sequence>
<keyword evidence="1" id="KW-0732">Signal</keyword>
<name>A0A7X5UZD9_9SPHN</name>
<accession>A0A7X5UZD9</accession>
<gene>
    <name evidence="2" type="ORF">FHR20_001666</name>
</gene>
<evidence type="ECO:0000313" key="3">
    <source>
        <dbReference type="Proteomes" id="UP000564677"/>
    </source>
</evidence>
<feature type="signal peptide" evidence="1">
    <location>
        <begin position="1"/>
        <end position="25"/>
    </location>
</feature>
<keyword evidence="3" id="KW-1185">Reference proteome</keyword>
<dbReference type="Proteomes" id="UP000564677">
    <property type="component" value="Unassembled WGS sequence"/>
</dbReference>